<evidence type="ECO:0000313" key="4">
    <source>
        <dbReference type="EMBL" id="PWA38362.1"/>
    </source>
</evidence>
<keyword evidence="5" id="KW-1185">Reference proteome</keyword>
<feature type="domain" description="Amidohydrolase 3" evidence="3">
    <location>
        <begin position="350"/>
        <end position="761"/>
    </location>
</feature>
<dbReference type="Gene3D" id="3.10.310.70">
    <property type="match status" value="1"/>
</dbReference>
<organism evidence="4 5">
    <name type="scientific">Artemisia annua</name>
    <name type="common">Sweet wormwood</name>
    <dbReference type="NCBI Taxonomy" id="35608"/>
    <lineage>
        <taxon>Eukaryota</taxon>
        <taxon>Viridiplantae</taxon>
        <taxon>Streptophyta</taxon>
        <taxon>Embryophyta</taxon>
        <taxon>Tracheophyta</taxon>
        <taxon>Spermatophyta</taxon>
        <taxon>Magnoliopsida</taxon>
        <taxon>eudicotyledons</taxon>
        <taxon>Gunneridae</taxon>
        <taxon>Pentapetalae</taxon>
        <taxon>asterids</taxon>
        <taxon>campanulids</taxon>
        <taxon>Asterales</taxon>
        <taxon>Asteraceae</taxon>
        <taxon>Asteroideae</taxon>
        <taxon>Anthemideae</taxon>
        <taxon>Artemisiinae</taxon>
        <taxon>Artemisia</taxon>
    </lineage>
</organism>
<comment type="caution">
    <text evidence="4">The sequence shown here is derived from an EMBL/GenBank/DDBJ whole genome shotgun (WGS) entry which is preliminary data.</text>
</comment>
<dbReference type="FunFam" id="3.10.310.70:FF:000002">
    <property type="entry name" value="LAF3/LAF3 ISF1/LAF3 ISF2"/>
    <property type="match status" value="1"/>
</dbReference>
<dbReference type="SUPFAM" id="SSF51338">
    <property type="entry name" value="Composite domain of metallo-dependent hydrolases"/>
    <property type="match status" value="1"/>
</dbReference>
<keyword evidence="4" id="KW-0378">Hydrolase</keyword>
<dbReference type="Gene3D" id="2.30.40.10">
    <property type="entry name" value="Urease, subunit C, domain 1"/>
    <property type="match status" value="1"/>
</dbReference>
<sequence length="784" mass="86117">MAANEVEKLEKKMGSKIEEVRDMMLDRFGGVDQKLTAIEELLRKIMEAQHQVGNTRVKDTCKIAVESSKSHNKENKVVKGGHDGAPSREYGASNPYAWVGLYTNPYGKDSPAGPDFGMGRDFCTPVWVGQQESNFRQKSKPYEGTRTQSGRGTNGFEKEAVKIEETGWTGKKSQNNGEKIVKTGQDQIFEDSSKGTKASCVASSGSWDKLADKSNVSLQGPAKPDPWGKKDSCSWAKEVDNERNGNCGSVEFDKGREKVEGSNWDEKVNGKTNSNDGWGKKADHQSQAQGSWGWKKNDDWAADLLVTNGTIYTSNSSLLFADSMAIRDGRILRIGNYSFVKELSGHGTKELNLEGKIVVPGFIDSHVHLLVGGLQMARVELRGVNTKDAFIKKIKERVKNMKEGSWLLGGGWNNDLWGGELPSASWIDEVTPHHPVWLSRMDGHMGLANSLALKIAGVSNSMQDPVGGTISRNADGEATGLMIDSAMKVIISCIPEVSVEERRQALERASRYALTKGVTTVVDVGRYFPGAPVEHSWEDFSDVYKWADLSGKMMIRICLFFPMPTWSQVFDTVQTTGRKLSQWLYIGGVKAFADGSLGSNSALFHEPYADEPWNTGLQVTDMESLSNMTAQSDKSGLQVSIHAIGDKANDLILDMYHSVASTNGKRDRRFRIEHAQHLAPGSAAKFGELGIVASVQPDHLLDDADSAVKKIGLERMQKGSYLFQTLLASNALVAFGSDWPVADIDPLNSIKTAVKRIPPGWDKPWNSAECMKLTDALNAYVDMT</sequence>
<accession>A0A2U1KNP3</accession>
<gene>
    <name evidence="4" type="ORF">CTI12_AA582090</name>
</gene>
<name>A0A2U1KNP3_ARTAN</name>
<dbReference type="GO" id="GO:0016810">
    <property type="term" value="F:hydrolase activity, acting on carbon-nitrogen (but not peptide) bonds"/>
    <property type="evidence" value="ECO:0007669"/>
    <property type="project" value="InterPro"/>
</dbReference>
<dbReference type="CDD" id="cd01300">
    <property type="entry name" value="YtcJ_like"/>
    <property type="match status" value="1"/>
</dbReference>
<dbReference type="Pfam" id="PF07969">
    <property type="entry name" value="Amidohydro_3"/>
    <property type="match status" value="1"/>
</dbReference>
<dbReference type="AlphaFoldDB" id="A0A2U1KNP3"/>
<dbReference type="STRING" id="35608.A0A2U1KNP3"/>
<dbReference type="InterPro" id="IPR013108">
    <property type="entry name" value="Amidohydro_3"/>
</dbReference>
<evidence type="ECO:0000313" key="5">
    <source>
        <dbReference type="Proteomes" id="UP000245207"/>
    </source>
</evidence>
<dbReference type="InterPro" id="IPR032466">
    <property type="entry name" value="Metal_Hydrolase"/>
</dbReference>
<keyword evidence="1" id="KW-0175">Coiled coil</keyword>
<feature type="compositionally biased region" description="Basic and acidic residues" evidence="2">
    <location>
        <begin position="251"/>
        <end position="269"/>
    </location>
</feature>
<evidence type="ECO:0000256" key="2">
    <source>
        <dbReference type="SAM" id="MobiDB-lite"/>
    </source>
</evidence>
<reference evidence="4 5" key="1">
    <citation type="journal article" date="2018" name="Mol. Plant">
        <title>The genome of Artemisia annua provides insight into the evolution of Asteraceae family and artemisinin biosynthesis.</title>
        <authorList>
            <person name="Shen Q."/>
            <person name="Zhang L."/>
            <person name="Liao Z."/>
            <person name="Wang S."/>
            <person name="Yan T."/>
            <person name="Shi P."/>
            <person name="Liu M."/>
            <person name="Fu X."/>
            <person name="Pan Q."/>
            <person name="Wang Y."/>
            <person name="Lv Z."/>
            <person name="Lu X."/>
            <person name="Zhang F."/>
            <person name="Jiang W."/>
            <person name="Ma Y."/>
            <person name="Chen M."/>
            <person name="Hao X."/>
            <person name="Li L."/>
            <person name="Tang Y."/>
            <person name="Lv G."/>
            <person name="Zhou Y."/>
            <person name="Sun X."/>
            <person name="Brodelius P.E."/>
            <person name="Rose J.K.C."/>
            <person name="Tang K."/>
        </authorList>
    </citation>
    <scope>NUCLEOTIDE SEQUENCE [LARGE SCALE GENOMIC DNA]</scope>
    <source>
        <strain evidence="5">cv. Huhao1</strain>
        <tissue evidence="4">Leaf</tissue>
    </source>
</reference>
<proteinExistence type="predicted"/>
<dbReference type="InterPro" id="IPR033932">
    <property type="entry name" value="YtcJ-like"/>
</dbReference>
<dbReference type="PANTHER" id="PTHR22642:SF2">
    <property type="entry name" value="PROTEIN LONG AFTER FAR-RED 3"/>
    <property type="match status" value="1"/>
</dbReference>
<dbReference type="PANTHER" id="PTHR22642">
    <property type="entry name" value="IMIDAZOLONEPROPIONASE"/>
    <property type="match status" value="1"/>
</dbReference>
<dbReference type="OrthoDB" id="3501663at2759"/>
<feature type="region of interest" description="Disordered" evidence="2">
    <location>
        <begin position="134"/>
        <end position="158"/>
    </location>
</feature>
<dbReference type="InterPro" id="IPR011059">
    <property type="entry name" value="Metal-dep_hydrolase_composite"/>
</dbReference>
<dbReference type="EMBL" id="PKPP01015719">
    <property type="protein sequence ID" value="PWA38362.1"/>
    <property type="molecule type" value="Genomic_DNA"/>
</dbReference>
<feature type="coiled-coil region" evidence="1">
    <location>
        <begin position="31"/>
        <end position="58"/>
    </location>
</feature>
<protein>
    <submittedName>
        <fullName evidence="4">Amidohydrolase family</fullName>
    </submittedName>
</protein>
<feature type="region of interest" description="Disordered" evidence="2">
    <location>
        <begin position="239"/>
        <end position="292"/>
    </location>
</feature>
<evidence type="ECO:0000256" key="1">
    <source>
        <dbReference type="SAM" id="Coils"/>
    </source>
</evidence>
<dbReference type="SUPFAM" id="SSF51556">
    <property type="entry name" value="Metallo-dependent hydrolases"/>
    <property type="match status" value="1"/>
</dbReference>
<dbReference type="Gene3D" id="3.20.20.140">
    <property type="entry name" value="Metal-dependent hydrolases"/>
    <property type="match status" value="1"/>
</dbReference>
<evidence type="ECO:0000259" key="3">
    <source>
        <dbReference type="Pfam" id="PF07969"/>
    </source>
</evidence>
<dbReference type="Proteomes" id="UP000245207">
    <property type="component" value="Unassembled WGS sequence"/>
</dbReference>